<proteinExistence type="inferred from homology"/>
<protein>
    <submittedName>
        <fullName evidence="6">Pentatricopeptide repeat-containing protein At3g62890-like</fullName>
    </submittedName>
</protein>
<dbReference type="FunFam" id="1.25.40.10:FF:000690">
    <property type="entry name" value="Pentatricopeptide repeat-containing protein"/>
    <property type="match status" value="1"/>
</dbReference>
<dbReference type="InterPro" id="IPR032867">
    <property type="entry name" value="DYW_dom"/>
</dbReference>
<reference evidence="6" key="1">
    <citation type="submission" date="2025-08" db="UniProtKB">
        <authorList>
            <consortium name="RefSeq"/>
        </authorList>
    </citation>
    <scope>IDENTIFICATION</scope>
</reference>
<evidence type="ECO:0000313" key="6">
    <source>
        <dbReference type="RefSeq" id="XP_039115634.1"/>
    </source>
</evidence>
<dbReference type="PANTHER" id="PTHR47926">
    <property type="entry name" value="PENTATRICOPEPTIDE REPEAT-CONTAINING PROTEIN"/>
    <property type="match status" value="1"/>
</dbReference>
<dbReference type="PANTHER" id="PTHR47926:SF436">
    <property type="entry name" value="PENTATRICOPEPTIDE REPEAT-CONTAINING PROTEIN ELI1, CHLOROPLASTIC-LIKE ISOFORM X2"/>
    <property type="match status" value="1"/>
</dbReference>
<evidence type="ECO:0000256" key="1">
    <source>
        <dbReference type="ARBA" id="ARBA00006643"/>
    </source>
</evidence>
<feature type="domain" description="DYW" evidence="4">
    <location>
        <begin position="524"/>
        <end position="616"/>
    </location>
</feature>
<dbReference type="Pfam" id="PF20430">
    <property type="entry name" value="Eplus_motif"/>
    <property type="match status" value="1"/>
</dbReference>
<evidence type="ECO:0000313" key="5">
    <source>
        <dbReference type="Proteomes" id="UP001515500"/>
    </source>
</evidence>
<dbReference type="InterPro" id="IPR046849">
    <property type="entry name" value="E2_motif"/>
</dbReference>
<dbReference type="InterPro" id="IPR046848">
    <property type="entry name" value="E_motif"/>
</dbReference>
<evidence type="ECO:0000256" key="3">
    <source>
        <dbReference type="PROSITE-ProRule" id="PRU00708"/>
    </source>
</evidence>
<accession>A0AB40ALP8</accession>
<feature type="repeat" description="PPR" evidence="3">
    <location>
        <begin position="205"/>
        <end position="239"/>
    </location>
</feature>
<dbReference type="GO" id="GO:0008270">
    <property type="term" value="F:zinc ion binding"/>
    <property type="evidence" value="ECO:0007669"/>
    <property type="project" value="InterPro"/>
</dbReference>
<keyword evidence="5" id="KW-1185">Reference proteome</keyword>
<dbReference type="RefSeq" id="XP_039115634.1">
    <property type="nucleotide sequence ID" value="XM_039259700.1"/>
</dbReference>
<dbReference type="Pfam" id="PF20431">
    <property type="entry name" value="E_motif"/>
    <property type="match status" value="1"/>
</dbReference>
<dbReference type="GeneID" id="120251162"/>
<comment type="similarity">
    <text evidence="1">Belongs to the PPR family. PCMP-H subfamily.</text>
</comment>
<dbReference type="PROSITE" id="PS51375">
    <property type="entry name" value="PPR"/>
    <property type="match status" value="4"/>
</dbReference>
<dbReference type="Pfam" id="PF01535">
    <property type="entry name" value="PPR"/>
    <property type="match status" value="3"/>
</dbReference>
<feature type="repeat" description="PPR" evidence="3">
    <location>
        <begin position="309"/>
        <end position="343"/>
    </location>
</feature>
<dbReference type="InterPro" id="IPR011990">
    <property type="entry name" value="TPR-like_helical_dom_sf"/>
</dbReference>
<organism evidence="5 6">
    <name type="scientific">Dioscorea cayennensis subsp. rotundata</name>
    <name type="common">White Guinea yam</name>
    <name type="synonym">Dioscorea rotundata</name>
    <dbReference type="NCBI Taxonomy" id="55577"/>
    <lineage>
        <taxon>Eukaryota</taxon>
        <taxon>Viridiplantae</taxon>
        <taxon>Streptophyta</taxon>
        <taxon>Embryophyta</taxon>
        <taxon>Tracheophyta</taxon>
        <taxon>Spermatophyta</taxon>
        <taxon>Magnoliopsida</taxon>
        <taxon>Liliopsida</taxon>
        <taxon>Dioscoreales</taxon>
        <taxon>Dioscoreaceae</taxon>
        <taxon>Dioscorea</taxon>
    </lineage>
</organism>
<gene>
    <name evidence="6" type="primary">LOC120251162</name>
</gene>
<dbReference type="FunFam" id="1.25.40.10:FF:000348">
    <property type="entry name" value="Pentatricopeptide repeat-containing protein chloroplastic"/>
    <property type="match status" value="1"/>
</dbReference>
<dbReference type="GO" id="GO:0009451">
    <property type="term" value="P:RNA modification"/>
    <property type="evidence" value="ECO:0007669"/>
    <property type="project" value="InterPro"/>
</dbReference>
<sequence>MATPARLSILDHPILALLGKLRTLPHVQQAHAHLVVSGLVRHSFPPSKLIQVLLSLPSTSSLPYAHLLLLHSPSPNLFSFNSLIRALPFPSSLLLFRGLLRSPLLLPNNYTLAFALHACCFCSSRAEGEQLRAQSLRRGLESSVFVHNVVIKMYSCLGLLQDARKVFDEMDERDLFSWNSLMAGYVGVGDVRMAREVFDDMPERDVVSWSTVIAGYVQEGSFTEAMELFREMQLAGARPNEFTLTTVLAACSNLVALEQGKWIHMYIDKAKIKMNDRLLAALIDMYSKCGDAESALRLFNSADNALKSSIRPWNAMLSGFAIHGLSEAAIQHFERMKMENIAPDKVTFVSLLNACSHGRLVDKGRLYFESMKSIHGIDPEIEHYGCMVDLLGRAGHLKEAEEFIKSMPVTPDTAIWSALLAACKIHRDTVMGDRIGKLVNNSEPENLGCQVLLANIYSSSGRWVDAKDVRKNMGITGRRKTPGCSSIELDGMFHQFFVGDRSHPQTKQIYLFLEEMYTKLKMAGYVPEIGEVLLDIDGEDRETVLSRHSEKLAIAFALMNTPPGTPIRIVKNLRVCGDCHHATKFISKVYERVIIVRDRIRFHHFEDGFCSCKDYW</sequence>
<name>A0AB40ALP8_DIOCR</name>
<dbReference type="InterPro" id="IPR002885">
    <property type="entry name" value="PPR_rpt"/>
</dbReference>
<dbReference type="AlphaFoldDB" id="A0AB40ALP8"/>
<dbReference type="Pfam" id="PF14432">
    <property type="entry name" value="DYW_deaminase"/>
    <property type="match status" value="1"/>
</dbReference>
<keyword evidence="2" id="KW-0677">Repeat</keyword>
<feature type="repeat" description="PPR" evidence="3">
    <location>
        <begin position="174"/>
        <end position="204"/>
    </location>
</feature>
<evidence type="ECO:0000259" key="4">
    <source>
        <dbReference type="Pfam" id="PF14432"/>
    </source>
</evidence>
<evidence type="ECO:0000256" key="2">
    <source>
        <dbReference type="ARBA" id="ARBA00022737"/>
    </source>
</evidence>
<dbReference type="InterPro" id="IPR046960">
    <property type="entry name" value="PPR_At4g14850-like_plant"/>
</dbReference>
<dbReference type="Pfam" id="PF13041">
    <property type="entry name" value="PPR_2"/>
    <property type="match status" value="2"/>
</dbReference>
<dbReference type="Proteomes" id="UP001515500">
    <property type="component" value="Chromosome 20"/>
</dbReference>
<feature type="repeat" description="PPR" evidence="3">
    <location>
        <begin position="143"/>
        <end position="173"/>
    </location>
</feature>
<dbReference type="GO" id="GO:0003729">
    <property type="term" value="F:mRNA binding"/>
    <property type="evidence" value="ECO:0007669"/>
    <property type="project" value="UniProtKB-ARBA"/>
</dbReference>
<dbReference type="Gene3D" id="1.25.40.10">
    <property type="entry name" value="Tetratricopeptide repeat domain"/>
    <property type="match status" value="3"/>
</dbReference>
<dbReference type="NCBIfam" id="TIGR00756">
    <property type="entry name" value="PPR"/>
    <property type="match status" value="4"/>
</dbReference>